<evidence type="ECO:0008006" key="4">
    <source>
        <dbReference type="Google" id="ProtNLM"/>
    </source>
</evidence>
<feature type="compositionally biased region" description="Low complexity" evidence="1">
    <location>
        <begin position="56"/>
        <end position="76"/>
    </location>
</feature>
<dbReference type="AlphaFoldDB" id="A0A370FMN5"/>
<gene>
    <name evidence="2" type="ORF">DFR41_101536</name>
</gene>
<dbReference type="EMBL" id="QQAV01000001">
    <property type="protein sequence ID" value="RDI28780.1"/>
    <property type="molecule type" value="Genomic_DNA"/>
</dbReference>
<evidence type="ECO:0000313" key="2">
    <source>
        <dbReference type="EMBL" id="RDI28780.1"/>
    </source>
</evidence>
<dbReference type="RefSeq" id="WP_114801601.1">
    <property type="nucleotide sequence ID" value="NZ_QQAV01000001.1"/>
</dbReference>
<comment type="caution">
    <text evidence="2">The sequence shown here is derived from an EMBL/GenBank/DDBJ whole genome shotgun (WGS) entry which is preliminary data.</text>
</comment>
<sequence length="76" mass="8175">MLLRLFVIALVLANAGYFLWARGDLAGFGLVPASLREREPQRLNTQIRPELLEVRPAPADAPAAPAPEPASSSPAR</sequence>
<feature type="region of interest" description="Disordered" evidence="1">
    <location>
        <begin position="54"/>
        <end position="76"/>
    </location>
</feature>
<dbReference type="OrthoDB" id="9153162at2"/>
<keyword evidence="3" id="KW-1185">Reference proteome</keyword>
<reference evidence="2 3" key="1">
    <citation type="submission" date="2018-07" db="EMBL/GenBank/DDBJ databases">
        <title>Genomic Encyclopedia of Type Strains, Phase IV (KMG-IV): sequencing the most valuable type-strain genomes for metagenomic binning, comparative biology and taxonomic classification.</title>
        <authorList>
            <person name="Goeker M."/>
        </authorList>
    </citation>
    <scope>NUCLEOTIDE SEQUENCE [LARGE SCALE GENOMIC DNA]</scope>
    <source>
        <strain evidence="2 3">DSM 21352</strain>
    </source>
</reference>
<dbReference type="Proteomes" id="UP000255265">
    <property type="component" value="Unassembled WGS sequence"/>
</dbReference>
<protein>
    <recommendedName>
        <fullName evidence="4">Sporulation protein</fullName>
    </recommendedName>
</protein>
<proteinExistence type="predicted"/>
<evidence type="ECO:0000256" key="1">
    <source>
        <dbReference type="SAM" id="MobiDB-lite"/>
    </source>
</evidence>
<accession>A0A370FMN5</accession>
<name>A0A370FMN5_9BURK</name>
<organism evidence="2 3">
    <name type="scientific">Pseudacidovorax intermedius</name>
    <dbReference type="NCBI Taxonomy" id="433924"/>
    <lineage>
        <taxon>Bacteria</taxon>
        <taxon>Pseudomonadati</taxon>
        <taxon>Pseudomonadota</taxon>
        <taxon>Betaproteobacteria</taxon>
        <taxon>Burkholderiales</taxon>
        <taxon>Comamonadaceae</taxon>
        <taxon>Pseudacidovorax</taxon>
    </lineage>
</organism>
<evidence type="ECO:0000313" key="3">
    <source>
        <dbReference type="Proteomes" id="UP000255265"/>
    </source>
</evidence>